<evidence type="ECO:0000256" key="1">
    <source>
        <dbReference type="SAM" id="MobiDB-lite"/>
    </source>
</evidence>
<dbReference type="PANTHER" id="PTHR13244">
    <property type="entry name" value="ZINC FINGER MYND DOMAIN CONTAINING PROTEIN 10"/>
    <property type="match status" value="1"/>
</dbReference>
<dbReference type="Proteomes" id="UP001054902">
    <property type="component" value="Unassembled WGS sequence"/>
</dbReference>
<feature type="region of interest" description="Disordered" evidence="1">
    <location>
        <begin position="1"/>
        <end position="20"/>
    </location>
</feature>
<sequence length="599" mass="68055">MRSISSSLTEIVDTPDHEPSASSLNVVPLVEAESIVQSLQQFKLHEIGCSPFMRMYAYDVERLSIQAHISAKRRDGDEYVVESILSNNKLETLVRTMLTIEVWRTKVLEARMDQDEKETETETCLLEKLASNKSSLRCAFILHVETTLCSLINLILYRKEYAEEMDGDVAVSLVDYCARQMSSLVTPLASNPMMQKQRNPGTSQEAARYIQNRSVLQEMRDNILENEFKTAVVATSLSRHLCEHIESLPVSAQTRILDTHDFLQLMIPLIDEPPWTRRREQVQFISGSSSDGQQKSSVFVWEKFIDNAWVVVPPSDLLQVTQCEAQCWIAVFHLTCTNLCRERYALNVFRKEQLLRLRKYLNEVMLEQLPILTDVMRYMDELSLMNVPEAATGQGSALLMQQVDCIREDINGSNTNYYKVGQSQFSIFSKYTDAQDQDLRLIAGIYSEDNIGNYFDGSMEGTNDNPIVLPVSYVTIEIVENGNKYVLANLTMTGDSTTVESECGKASQTKMKVHKEKSDLIEHSSVLVRAQFSSENMHNFKMLELNTSFSSKTTSIQWIQLGKIELDGYALQLGFKARGNDDRLEGFSLRQAFLSTSLK</sequence>
<protein>
    <submittedName>
        <fullName evidence="2">Uncharacterized protein</fullName>
    </submittedName>
</protein>
<evidence type="ECO:0000313" key="3">
    <source>
        <dbReference type="Proteomes" id="UP001054902"/>
    </source>
</evidence>
<dbReference type="PANTHER" id="PTHR13244:SF7">
    <property type="entry name" value="ZINC FINGER MYND DOMAIN-CONTAINING PROTEIN 10"/>
    <property type="match status" value="1"/>
</dbReference>
<name>A0AAD3D9R6_9STRA</name>
<keyword evidence="3" id="KW-1185">Reference proteome</keyword>
<proteinExistence type="predicted"/>
<organism evidence="2 3">
    <name type="scientific">Chaetoceros tenuissimus</name>
    <dbReference type="NCBI Taxonomy" id="426638"/>
    <lineage>
        <taxon>Eukaryota</taxon>
        <taxon>Sar</taxon>
        <taxon>Stramenopiles</taxon>
        <taxon>Ochrophyta</taxon>
        <taxon>Bacillariophyta</taxon>
        <taxon>Coscinodiscophyceae</taxon>
        <taxon>Chaetocerotophycidae</taxon>
        <taxon>Chaetocerotales</taxon>
        <taxon>Chaetocerotaceae</taxon>
        <taxon>Chaetoceros</taxon>
    </lineage>
</organism>
<dbReference type="EMBL" id="BLLK01000062">
    <property type="protein sequence ID" value="GFH59385.1"/>
    <property type="molecule type" value="Genomic_DNA"/>
</dbReference>
<evidence type="ECO:0000313" key="2">
    <source>
        <dbReference type="EMBL" id="GFH59385.1"/>
    </source>
</evidence>
<dbReference type="AlphaFoldDB" id="A0AAD3D9R6"/>
<dbReference type="InterPro" id="IPR052298">
    <property type="entry name" value="ZMYND10"/>
</dbReference>
<comment type="caution">
    <text evidence="2">The sequence shown here is derived from an EMBL/GenBank/DDBJ whole genome shotgun (WGS) entry which is preliminary data.</text>
</comment>
<accession>A0AAD3D9R6</accession>
<reference evidence="2 3" key="1">
    <citation type="journal article" date="2021" name="Sci. Rep.">
        <title>The genome of the diatom Chaetoceros tenuissimus carries an ancient integrated fragment of an extant virus.</title>
        <authorList>
            <person name="Hongo Y."/>
            <person name="Kimura K."/>
            <person name="Takaki Y."/>
            <person name="Yoshida Y."/>
            <person name="Baba S."/>
            <person name="Kobayashi G."/>
            <person name="Nagasaki K."/>
            <person name="Hano T."/>
            <person name="Tomaru Y."/>
        </authorList>
    </citation>
    <scope>NUCLEOTIDE SEQUENCE [LARGE SCALE GENOMIC DNA]</scope>
    <source>
        <strain evidence="2 3">NIES-3715</strain>
    </source>
</reference>
<dbReference type="GO" id="GO:0005737">
    <property type="term" value="C:cytoplasm"/>
    <property type="evidence" value="ECO:0007669"/>
    <property type="project" value="TreeGrafter"/>
</dbReference>
<gene>
    <name evidence="2" type="ORF">CTEN210_15861</name>
</gene>